<dbReference type="Pfam" id="PF08613">
    <property type="entry name" value="Cyclin"/>
    <property type="match status" value="1"/>
</dbReference>
<accession>A0ABR2W532</accession>
<dbReference type="Gene3D" id="1.10.472.10">
    <property type="entry name" value="Cyclin-like"/>
    <property type="match status" value="1"/>
</dbReference>
<comment type="caution">
    <text evidence="1">The sequence shown here is derived from an EMBL/GenBank/DDBJ whole genome shotgun (WGS) entry which is preliminary data.</text>
</comment>
<keyword evidence="2" id="KW-1185">Reference proteome</keyword>
<evidence type="ECO:0000313" key="2">
    <source>
        <dbReference type="Proteomes" id="UP001479436"/>
    </source>
</evidence>
<dbReference type="CDD" id="cd20557">
    <property type="entry name" value="CYCLIN_ScPCL1-like"/>
    <property type="match status" value="1"/>
</dbReference>
<evidence type="ECO:0008006" key="3">
    <source>
        <dbReference type="Google" id="ProtNLM"/>
    </source>
</evidence>
<dbReference type="PANTHER" id="PTHR15615:SF27">
    <property type="entry name" value="PHO85 CYCLIN CLG1"/>
    <property type="match status" value="1"/>
</dbReference>
<dbReference type="Proteomes" id="UP001479436">
    <property type="component" value="Unassembled WGS sequence"/>
</dbReference>
<dbReference type="SUPFAM" id="SSF47954">
    <property type="entry name" value="Cyclin-like"/>
    <property type="match status" value="1"/>
</dbReference>
<gene>
    <name evidence="1" type="ORF">K7432_004779</name>
</gene>
<reference evidence="1 2" key="1">
    <citation type="submission" date="2023-04" db="EMBL/GenBank/DDBJ databases">
        <title>Genome of Basidiobolus ranarum AG-B5.</title>
        <authorList>
            <person name="Stajich J.E."/>
            <person name="Carter-House D."/>
            <person name="Gryganskyi A."/>
        </authorList>
    </citation>
    <scope>NUCLEOTIDE SEQUENCE [LARGE SCALE GENOMIC DNA]</scope>
    <source>
        <strain evidence="1 2">AG-B5</strain>
    </source>
</reference>
<name>A0ABR2W532_9FUNG</name>
<sequence length="203" mass="23618">MTPFELFSTAQDDFVPKLATLTTDMVAHMWYRRAEETDLRAHFQDFIEQILLNSGASPSVLLLALKYIQRVTKAAQLPITGFEHHMVVVAIMLAHKVLEDDSFTNISWSQISGINVQELTNFEHSFLIAVSFDLFVSEIEYTQWLLYVEQYLRHNKHTRELVNVEEAIKEINKPEEPEYIPKSWWRCRGIYGERNARTPSSVV</sequence>
<protein>
    <recommendedName>
        <fullName evidence="3">Cyclin N-terminal domain-containing protein</fullName>
    </recommendedName>
</protein>
<organism evidence="1 2">
    <name type="scientific">Basidiobolus ranarum</name>
    <dbReference type="NCBI Taxonomy" id="34480"/>
    <lineage>
        <taxon>Eukaryota</taxon>
        <taxon>Fungi</taxon>
        <taxon>Fungi incertae sedis</taxon>
        <taxon>Zoopagomycota</taxon>
        <taxon>Entomophthoromycotina</taxon>
        <taxon>Basidiobolomycetes</taxon>
        <taxon>Basidiobolales</taxon>
        <taxon>Basidiobolaceae</taxon>
        <taxon>Basidiobolus</taxon>
    </lineage>
</organism>
<dbReference type="EMBL" id="JASJQH010007047">
    <property type="protein sequence ID" value="KAK9719443.1"/>
    <property type="molecule type" value="Genomic_DNA"/>
</dbReference>
<dbReference type="InterPro" id="IPR036915">
    <property type="entry name" value="Cyclin-like_sf"/>
</dbReference>
<proteinExistence type="predicted"/>
<evidence type="ECO:0000313" key="1">
    <source>
        <dbReference type="EMBL" id="KAK9719443.1"/>
    </source>
</evidence>
<dbReference type="InterPro" id="IPR013922">
    <property type="entry name" value="Cyclin_PHO80-like"/>
</dbReference>
<dbReference type="PANTHER" id="PTHR15615">
    <property type="match status" value="1"/>
</dbReference>